<dbReference type="PROSITE" id="PS50943">
    <property type="entry name" value="HTH_CROC1"/>
    <property type="match status" value="1"/>
</dbReference>
<name>A0A806J2G7_GLAPU</name>
<dbReference type="Gene3D" id="1.10.260.40">
    <property type="entry name" value="lambda repressor-like DNA-binding domains"/>
    <property type="match status" value="1"/>
</dbReference>
<dbReference type="SUPFAM" id="SSF47413">
    <property type="entry name" value="lambda repressor-like DNA-binding domains"/>
    <property type="match status" value="1"/>
</dbReference>
<dbReference type="KEGG" id="hpaz:K756_04270"/>
<organism evidence="2 3">
    <name type="scientific">Glaesserella parasuis ZJ0906</name>
    <dbReference type="NCBI Taxonomy" id="1322346"/>
    <lineage>
        <taxon>Bacteria</taxon>
        <taxon>Pseudomonadati</taxon>
        <taxon>Pseudomonadota</taxon>
        <taxon>Gammaproteobacteria</taxon>
        <taxon>Pasteurellales</taxon>
        <taxon>Pasteurellaceae</taxon>
        <taxon>Glaesserella</taxon>
    </lineage>
</organism>
<protein>
    <submittedName>
        <fullName evidence="2">Cro repressor</fullName>
    </submittedName>
</protein>
<evidence type="ECO:0000313" key="2">
    <source>
        <dbReference type="EMBL" id="AGO16067.1"/>
    </source>
</evidence>
<dbReference type="AlphaFoldDB" id="A0A806J2G7"/>
<evidence type="ECO:0000259" key="1">
    <source>
        <dbReference type="PROSITE" id="PS50943"/>
    </source>
</evidence>
<feature type="domain" description="HTH cro/C1-type" evidence="1">
    <location>
        <begin position="4"/>
        <end position="63"/>
    </location>
</feature>
<sequence length="68" mass="7307">MNNLAKVRESVGITQKQLADQLGFGQPRIANYETGNRTPSLADARRIVSALNKFGATTSLDDVFPVGS</sequence>
<dbReference type="GO" id="GO:0003677">
    <property type="term" value="F:DNA binding"/>
    <property type="evidence" value="ECO:0007669"/>
    <property type="project" value="InterPro"/>
</dbReference>
<accession>A0A806J2G7</accession>
<dbReference type="InterPro" id="IPR001387">
    <property type="entry name" value="Cro/C1-type_HTH"/>
</dbReference>
<dbReference type="SMART" id="SM00530">
    <property type="entry name" value="HTH_XRE"/>
    <property type="match status" value="1"/>
</dbReference>
<evidence type="ECO:0000313" key="3">
    <source>
        <dbReference type="Proteomes" id="UP000014672"/>
    </source>
</evidence>
<dbReference type="Proteomes" id="UP000014672">
    <property type="component" value="Chromosome"/>
</dbReference>
<dbReference type="InterPro" id="IPR010982">
    <property type="entry name" value="Lambda_DNA-bd_dom_sf"/>
</dbReference>
<dbReference type="Pfam" id="PF01381">
    <property type="entry name" value="HTH_3"/>
    <property type="match status" value="1"/>
</dbReference>
<reference evidence="2 3" key="1">
    <citation type="journal article" date="2013" name="PLoS ONE">
        <title>Complete Genome Analysis of a Haemophilus parasuis Serovar 12 Strain from China.</title>
        <authorList>
            <person name="Li Y."/>
            <person name="Kwok A.H."/>
            <person name="Jiang J."/>
            <person name="Zou Y."/>
            <person name="Zheng F."/>
            <person name="Chen P."/>
            <person name="Hou C."/>
            <person name="Leung F.C."/>
            <person name="Jiang P."/>
        </authorList>
    </citation>
    <scope>NUCLEOTIDE SEQUENCE [LARGE SCALE GENOMIC DNA]</scope>
    <source>
        <strain evidence="2 3">ZJ0906</strain>
    </source>
</reference>
<dbReference type="EMBL" id="CP005384">
    <property type="protein sequence ID" value="AGO16067.1"/>
    <property type="molecule type" value="Genomic_DNA"/>
</dbReference>
<dbReference type="CDD" id="cd00093">
    <property type="entry name" value="HTH_XRE"/>
    <property type="match status" value="1"/>
</dbReference>
<proteinExistence type="predicted"/>
<gene>
    <name evidence="2" type="ORF">K756_04270</name>
</gene>